<keyword evidence="1" id="KW-0805">Transcription regulation</keyword>
<dbReference type="GO" id="GO:0000976">
    <property type="term" value="F:transcription cis-regulatory region binding"/>
    <property type="evidence" value="ECO:0007669"/>
    <property type="project" value="TreeGrafter"/>
</dbReference>
<dbReference type="InterPro" id="IPR050109">
    <property type="entry name" value="HTH-type_TetR-like_transc_reg"/>
</dbReference>
<evidence type="ECO:0000256" key="4">
    <source>
        <dbReference type="SAM" id="MobiDB-lite"/>
    </source>
</evidence>
<dbReference type="InterPro" id="IPR009057">
    <property type="entry name" value="Homeodomain-like_sf"/>
</dbReference>
<dbReference type="PANTHER" id="PTHR30055:SF234">
    <property type="entry name" value="HTH-TYPE TRANSCRIPTIONAL REGULATOR BETI"/>
    <property type="match status" value="1"/>
</dbReference>
<feature type="domain" description="HTH tetR-type" evidence="5">
    <location>
        <begin position="45"/>
        <end position="89"/>
    </location>
</feature>
<proteinExistence type="predicted"/>
<dbReference type="InterPro" id="IPR001647">
    <property type="entry name" value="HTH_TetR"/>
</dbReference>
<dbReference type="SUPFAM" id="SSF46689">
    <property type="entry name" value="Homeodomain-like"/>
    <property type="match status" value="1"/>
</dbReference>
<evidence type="ECO:0000313" key="6">
    <source>
        <dbReference type="EMBL" id="GGG43715.1"/>
    </source>
</evidence>
<feature type="region of interest" description="Disordered" evidence="4">
    <location>
        <begin position="258"/>
        <end position="283"/>
    </location>
</feature>
<dbReference type="Proteomes" id="UP000638848">
    <property type="component" value="Unassembled WGS sequence"/>
</dbReference>
<dbReference type="Gene3D" id="1.10.10.60">
    <property type="entry name" value="Homeodomain-like"/>
    <property type="match status" value="1"/>
</dbReference>
<evidence type="ECO:0000313" key="7">
    <source>
        <dbReference type="Proteomes" id="UP000638848"/>
    </source>
</evidence>
<evidence type="ECO:0000256" key="2">
    <source>
        <dbReference type="ARBA" id="ARBA00023125"/>
    </source>
</evidence>
<keyword evidence="2" id="KW-0238">DNA-binding</keyword>
<dbReference type="Gene3D" id="1.10.357.10">
    <property type="entry name" value="Tetracycline Repressor, domain 2"/>
    <property type="match status" value="1"/>
</dbReference>
<reference evidence="6" key="1">
    <citation type="journal article" date="2014" name="Int. J. Syst. Evol. Microbiol.">
        <title>Complete genome sequence of Corynebacterium casei LMG S-19264T (=DSM 44701T), isolated from a smear-ripened cheese.</title>
        <authorList>
            <consortium name="US DOE Joint Genome Institute (JGI-PGF)"/>
            <person name="Walter F."/>
            <person name="Albersmeier A."/>
            <person name="Kalinowski J."/>
            <person name="Ruckert C."/>
        </authorList>
    </citation>
    <scope>NUCLEOTIDE SEQUENCE</scope>
    <source>
        <strain evidence="6">CGMCC 1.12187</strain>
    </source>
</reference>
<dbReference type="Pfam" id="PF00440">
    <property type="entry name" value="TetR_N"/>
    <property type="match status" value="1"/>
</dbReference>
<comment type="caution">
    <text evidence="6">The sequence shown here is derived from an EMBL/GenBank/DDBJ whole genome shotgun (WGS) entry which is preliminary data.</text>
</comment>
<dbReference type="PANTHER" id="PTHR30055">
    <property type="entry name" value="HTH-TYPE TRANSCRIPTIONAL REGULATOR RUTR"/>
    <property type="match status" value="1"/>
</dbReference>
<name>A0A917GFQ2_9MICC</name>
<feature type="region of interest" description="Disordered" evidence="4">
    <location>
        <begin position="12"/>
        <end position="34"/>
    </location>
</feature>
<reference evidence="6" key="2">
    <citation type="submission" date="2020-09" db="EMBL/GenBank/DDBJ databases">
        <authorList>
            <person name="Sun Q."/>
            <person name="Zhou Y."/>
        </authorList>
    </citation>
    <scope>NUCLEOTIDE SEQUENCE</scope>
    <source>
        <strain evidence="6">CGMCC 1.12187</strain>
    </source>
</reference>
<feature type="region of interest" description="Disordered" evidence="4">
    <location>
        <begin position="142"/>
        <end position="178"/>
    </location>
</feature>
<protein>
    <recommendedName>
        <fullName evidence="5">HTH tetR-type domain-containing protein</fullName>
    </recommendedName>
</protein>
<feature type="compositionally biased region" description="Basic and acidic residues" evidence="4">
    <location>
        <begin position="144"/>
        <end position="169"/>
    </location>
</feature>
<dbReference type="AlphaFoldDB" id="A0A917GFQ2"/>
<dbReference type="GO" id="GO:0003700">
    <property type="term" value="F:DNA-binding transcription factor activity"/>
    <property type="evidence" value="ECO:0007669"/>
    <property type="project" value="TreeGrafter"/>
</dbReference>
<organism evidence="6 7">
    <name type="scientific">Kocuria dechangensis</name>
    <dbReference type="NCBI Taxonomy" id="1176249"/>
    <lineage>
        <taxon>Bacteria</taxon>
        <taxon>Bacillati</taxon>
        <taxon>Actinomycetota</taxon>
        <taxon>Actinomycetes</taxon>
        <taxon>Micrococcales</taxon>
        <taxon>Micrococcaceae</taxon>
        <taxon>Kocuria</taxon>
    </lineage>
</organism>
<evidence type="ECO:0000256" key="1">
    <source>
        <dbReference type="ARBA" id="ARBA00023015"/>
    </source>
</evidence>
<evidence type="ECO:0000259" key="5">
    <source>
        <dbReference type="Pfam" id="PF00440"/>
    </source>
</evidence>
<keyword evidence="3" id="KW-0804">Transcription</keyword>
<evidence type="ECO:0000256" key="3">
    <source>
        <dbReference type="ARBA" id="ARBA00023163"/>
    </source>
</evidence>
<keyword evidence="7" id="KW-1185">Reference proteome</keyword>
<dbReference type="EMBL" id="BMEQ01000001">
    <property type="protein sequence ID" value="GGG43715.1"/>
    <property type="molecule type" value="Genomic_DNA"/>
</dbReference>
<accession>A0A917GFQ2</accession>
<gene>
    <name evidence="6" type="ORF">GCM10011374_02590</name>
</gene>
<feature type="compositionally biased region" description="Low complexity" evidence="4">
    <location>
        <begin position="261"/>
        <end position="277"/>
    </location>
</feature>
<sequence>MLPDTLGIVKQVSTPESPSDEPAPAPDGRSSRWARHRAQRRIELIRTARAAVDELGPQASMEEIASACRTSKSVYYRYFGDKAGLQRAVGEYTVTRMRDRLEEAVRAAGTFEGTLEAMVAEYLLSIERSAAVYRFVVSVSPDPGRGRGERHRPERPKGERSEKAEKADGPQEGPAAEGRERYLIQEFVDSVSALLAEAHVRHSPAERRLTEPMLSYWASSTIGMVRGAGEAWMNTPDGTPRPSRERMTALILGWAVNGMRPPGASGAEAPGTPGAADPGPPPT</sequence>